<dbReference type="PROSITE" id="PS50158">
    <property type="entry name" value="ZF_CCHC"/>
    <property type="match status" value="1"/>
</dbReference>
<dbReference type="EMBL" id="JARKNE010000012">
    <property type="protein sequence ID" value="KAK5775030.1"/>
    <property type="molecule type" value="Genomic_DNA"/>
</dbReference>
<evidence type="ECO:0000313" key="4">
    <source>
        <dbReference type="Proteomes" id="UP001358586"/>
    </source>
</evidence>
<evidence type="ECO:0000259" key="2">
    <source>
        <dbReference type="PROSITE" id="PS50158"/>
    </source>
</evidence>
<keyword evidence="1" id="KW-0862">Zinc</keyword>
<dbReference type="Proteomes" id="UP001358586">
    <property type="component" value="Chromosome 12"/>
</dbReference>
<dbReference type="InterPro" id="IPR001878">
    <property type="entry name" value="Znf_CCHC"/>
</dbReference>
<dbReference type="PANTHER" id="PTHR31286">
    <property type="entry name" value="GLYCINE-RICH CELL WALL STRUCTURAL PROTEIN 1.8-LIKE"/>
    <property type="match status" value="1"/>
</dbReference>
<comment type="caution">
    <text evidence="3">The sequence shown here is derived from an EMBL/GenBank/DDBJ whole genome shotgun (WGS) entry which is preliminary data.</text>
</comment>
<dbReference type="InterPro" id="IPR040256">
    <property type="entry name" value="At4g02000-like"/>
</dbReference>
<keyword evidence="1" id="KW-0863">Zinc-finger</keyword>
<accession>A0ABR0MM97</accession>
<feature type="domain" description="CCHC-type" evidence="2">
    <location>
        <begin position="108"/>
        <end position="123"/>
    </location>
</feature>
<organism evidence="3 4">
    <name type="scientific">Gossypium arboreum</name>
    <name type="common">Tree cotton</name>
    <name type="synonym">Gossypium nanking</name>
    <dbReference type="NCBI Taxonomy" id="29729"/>
    <lineage>
        <taxon>Eukaryota</taxon>
        <taxon>Viridiplantae</taxon>
        <taxon>Streptophyta</taxon>
        <taxon>Embryophyta</taxon>
        <taxon>Tracheophyta</taxon>
        <taxon>Spermatophyta</taxon>
        <taxon>Magnoliopsida</taxon>
        <taxon>eudicotyledons</taxon>
        <taxon>Gunneridae</taxon>
        <taxon>Pentapetalae</taxon>
        <taxon>rosids</taxon>
        <taxon>malvids</taxon>
        <taxon>Malvales</taxon>
        <taxon>Malvaceae</taxon>
        <taxon>Malvoideae</taxon>
        <taxon>Gossypium</taxon>
    </lineage>
</organism>
<keyword evidence="4" id="KW-1185">Reference proteome</keyword>
<gene>
    <name evidence="3" type="ORF">PVK06_042897</name>
</gene>
<reference evidence="3 4" key="1">
    <citation type="submission" date="2023-03" db="EMBL/GenBank/DDBJ databases">
        <title>WGS of Gossypium arboreum.</title>
        <authorList>
            <person name="Yu D."/>
        </authorList>
    </citation>
    <scope>NUCLEOTIDE SEQUENCE [LARGE SCALE GENOMIC DNA]</scope>
    <source>
        <tissue evidence="3">Leaf</tissue>
    </source>
</reference>
<sequence>MGSDGLLSFKLVLTGDRLNEEGTKDYESDDFDLNEGDIITSMVDGPKESVKICDYQNVVRVDDNTKNGYQGRFARMTISVDLRRPLILKLRVEGNIQRVEYENLPKVCYECGCFGHMKDMCPKVCKEKNQRK</sequence>
<keyword evidence="1" id="KW-0479">Metal-binding</keyword>
<evidence type="ECO:0000313" key="3">
    <source>
        <dbReference type="EMBL" id="KAK5775030.1"/>
    </source>
</evidence>
<protein>
    <recommendedName>
        <fullName evidence="2">CCHC-type domain-containing protein</fullName>
    </recommendedName>
</protein>
<evidence type="ECO:0000256" key="1">
    <source>
        <dbReference type="PROSITE-ProRule" id="PRU00047"/>
    </source>
</evidence>
<name>A0ABR0MM97_GOSAR</name>
<proteinExistence type="predicted"/>
<dbReference type="PANTHER" id="PTHR31286:SF173">
    <property type="entry name" value="DUF4283 DOMAIN-CONTAINING PROTEIN"/>
    <property type="match status" value="1"/>
</dbReference>